<proteinExistence type="predicted"/>
<dbReference type="Gene3D" id="6.10.140.2220">
    <property type="match status" value="1"/>
</dbReference>
<dbReference type="Pfam" id="PF01753">
    <property type="entry name" value="zf-MYND"/>
    <property type="match status" value="1"/>
</dbReference>
<dbReference type="PROSITE" id="PS50865">
    <property type="entry name" value="ZF_MYND_2"/>
    <property type="match status" value="1"/>
</dbReference>
<protein>
    <recommendedName>
        <fullName evidence="5">MYND-type domain-containing protein</fullName>
    </recommendedName>
</protein>
<feature type="domain" description="MYND-type" evidence="5">
    <location>
        <begin position="473"/>
        <end position="511"/>
    </location>
</feature>
<dbReference type="HOGENOM" id="CLU_516887_0_0_1"/>
<evidence type="ECO:0000256" key="3">
    <source>
        <dbReference type="ARBA" id="ARBA00022833"/>
    </source>
</evidence>
<dbReference type="Proteomes" id="UP000053257">
    <property type="component" value="Unassembled WGS sequence"/>
</dbReference>
<keyword evidence="3" id="KW-0862">Zinc</keyword>
<evidence type="ECO:0000256" key="2">
    <source>
        <dbReference type="ARBA" id="ARBA00022771"/>
    </source>
</evidence>
<keyword evidence="7" id="KW-1185">Reference proteome</keyword>
<evidence type="ECO:0000259" key="5">
    <source>
        <dbReference type="PROSITE" id="PS50865"/>
    </source>
</evidence>
<dbReference type="InterPro" id="IPR002893">
    <property type="entry name" value="Znf_MYND"/>
</dbReference>
<dbReference type="EMBL" id="KN840440">
    <property type="protein sequence ID" value="KIP12296.1"/>
    <property type="molecule type" value="Genomic_DNA"/>
</dbReference>
<dbReference type="GO" id="GO:0008270">
    <property type="term" value="F:zinc ion binding"/>
    <property type="evidence" value="ECO:0007669"/>
    <property type="project" value="UniProtKB-KW"/>
</dbReference>
<name>A0A0C3S7A9_PHLG1</name>
<evidence type="ECO:0000313" key="6">
    <source>
        <dbReference type="EMBL" id="KIP12296.1"/>
    </source>
</evidence>
<organism evidence="6 7">
    <name type="scientific">Phlebiopsis gigantea (strain 11061_1 CR5-6)</name>
    <name type="common">White-rot fungus</name>
    <name type="synonym">Peniophora gigantea</name>
    <dbReference type="NCBI Taxonomy" id="745531"/>
    <lineage>
        <taxon>Eukaryota</taxon>
        <taxon>Fungi</taxon>
        <taxon>Dikarya</taxon>
        <taxon>Basidiomycota</taxon>
        <taxon>Agaricomycotina</taxon>
        <taxon>Agaricomycetes</taxon>
        <taxon>Polyporales</taxon>
        <taxon>Phanerochaetaceae</taxon>
        <taxon>Phlebiopsis</taxon>
    </lineage>
</organism>
<dbReference type="OrthoDB" id="2757990at2759"/>
<evidence type="ECO:0000256" key="1">
    <source>
        <dbReference type="ARBA" id="ARBA00022723"/>
    </source>
</evidence>
<gene>
    <name evidence="6" type="ORF">PHLGIDRAFT_329102</name>
</gene>
<reference evidence="6 7" key="1">
    <citation type="journal article" date="2014" name="PLoS Genet.">
        <title>Analysis of the Phlebiopsis gigantea genome, transcriptome and secretome provides insight into its pioneer colonization strategies of wood.</title>
        <authorList>
            <person name="Hori C."/>
            <person name="Ishida T."/>
            <person name="Igarashi K."/>
            <person name="Samejima M."/>
            <person name="Suzuki H."/>
            <person name="Master E."/>
            <person name="Ferreira P."/>
            <person name="Ruiz-Duenas F.J."/>
            <person name="Held B."/>
            <person name="Canessa P."/>
            <person name="Larrondo L.F."/>
            <person name="Schmoll M."/>
            <person name="Druzhinina I.S."/>
            <person name="Kubicek C.P."/>
            <person name="Gaskell J.A."/>
            <person name="Kersten P."/>
            <person name="St John F."/>
            <person name="Glasner J."/>
            <person name="Sabat G."/>
            <person name="Splinter BonDurant S."/>
            <person name="Syed K."/>
            <person name="Yadav J."/>
            <person name="Mgbeahuruike A.C."/>
            <person name="Kovalchuk A."/>
            <person name="Asiegbu F.O."/>
            <person name="Lackner G."/>
            <person name="Hoffmeister D."/>
            <person name="Rencoret J."/>
            <person name="Gutierrez A."/>
            <person name="Sun H."/>
            <person name="Lindquist E."/>
            <person name="Barry K."/>
            <person name="Riley R."/>
            <person name="Grigoriev I.V."/>
            <person name="Henrissat B."/>
            <person name="Kues U."/>
            <person name="Berka R.M."/>
            <person name="Martinez A.T."/>
            <person name="Covert S.F."/>
            <person name="Blanchette R.A."/>
            <person name="Cullen D."/>
        </authorList>
    </citation>
    <scope>NUCLEOTIDE SEQUENCE [LARGE SCALE GENOMIC DNA]</scope>
    <source>
        <strain evidence="6 7">11061_1 CR5-6</strain>
    </source>
</reference>
<sequence>MYLTFPSCKFDYYTPQCSCDPIDDVFVEPGKAERYRKAPEQALRVAIGEPVDLEALKAISVFATRQDGTRSPQLERHFVRMIVEGYEISSEPDESSEFKLERCHWELPLVGIYNMLVSIRRDAMMGFGDKAIIANVCGDYGAIVDVVMKDLPRLLPAGQHADHLRNTIVKTTAILAENRKFKERLLLDHKALSLILTCWTHMSAPNRDYVNTLIHELYEQCDECTPNSVDSQRHIRAVHVLDVDTLVQKFEGWLTNPQILDEALQLELQTVYDLFRGLPSYGNAFAAAQSQVHVMAAMQRQKQHGDASYSQLVYHIGFMIITLLTMSPDYLGSNELPPESIELAMIALSADSESREISLPPPEDVCRWHSGYRTLEDMGYYDYVARITRELESKPPTCDIGRKVPGIAAGCVTQVERIYIPVSRRLLVRSIEGYSFAKDVHFLWKRLTDALDMTEATVRAKWEREGGCWNPWCAQRGDKSVRMKWCKRCFSVTYCSIDCQKANWEEHKWTCKASPAGSRSRTTTASY</sequence>
<dbReference type="STRING" id="745531.A0A0C3S7A9"/>
<keyword evidence="1" id="KW-0479">Metal-binding</keyword>
<evidence type="ECO:0000313" key="7">
    <source>
        <dbReference type="Proteomes" id="UP000053257"/>
    </source>
</evidence>
<keyword evidence="2 4" id="KW-0863">Zinc-finger</keyword>
<evidence type="ECO:0000256" key="4">
    <source>
        <dbReference type="PROSITE-ProRule" id="PRU00134"/>
    </source>
</evidence>
<dbReference type="AlphaFoldDB" id="A0A0C3S7A9"/>
<dbReference type="SUPFAM" id="SSF144232">
    <property type="entry name" value="HIT/MYND zinc finger-like"/>
    <property type="match status" value="1"/>
</dbReference>
<accession>A0A0C3S7A9</accession>